<organism evidence="5">
    <name type="scientific">Fervidobacterium pennivorans</name>
    <dbReference type="NCBI Taxonomy" id="93466"/>
    <lineage>
        <taxon>Bacteria</taxon>
        <taxon>Thermotogati</taxon>
        <taxon>Thermotogota</taxon>
        <taxon>Thermotogae</taxon>
        <taxon>Thermotogales</taxon>
        <taxon>Fervidobacteriaceae</taxon>
        <taxon>Fervidobacterium</taxon>
    </lineage>
</organism>
<dbReference type="PANTHER" id="PTHR30006">
    <property type="entry name" value="THIAMINE-BINDING PERIPLASMIC PROTEIN-RELATED"/>
    <property type="match status" value="1"/>
</dbReference>
<evidence type="ECO:0000256" key="4">
    <source>
        <dbReference type="ARBA" id="ARBA00022764"/>
    </source>
</evidence>
<keyword evidence="2" id="KW-0813">Transport</keyword>
<dbReference type="NCBIfam" id="TIGR01254">
    <property type="entry name" value="sfuA"/>
    <property type="match status" value="1"/>
</dbReference>
<dbReference type="GO" id="GO:0030975">
    <property type="term" value="F:thiamine binding"/>
    <property type="evidence" value="ECO:0007669"/>
    <property type="project" value="InterPro"/>
</dbReference>
<dbReference type="Gene3D" id="3.40.190.10">
    <property type="entry name" value="Periplasmic binding protein-like II"/>
    <property type="match status" value="2"/>
</dbReference>
<keyword evidence="3" id="KW-0732">Signal</keyword>
<dbReference type="SUPFAM" id="SSF53850">
    <property type="entry name" value="Periplasmic binding protein-like II"/>
    <property type="match status" value="1"/>
</dbReference>
<comment type="caution">
    <text evidence="5">The sequence shown here is derived from an EMBL/GenBank/DDBJ whole genome shotgun (WGS) entry which is preliminary data.</text>
</comment>
<dbReference type="GO" id="GO:0030976">
    <property type="term" value="F:thiamine pyrophosphate binding"/>
    <property type="evidence" value="ECO:0007669"/>
    <property type="project" value="TreeGrafter"/>
</dbReference>
<name>A0A7V4CLC8_FERPE</name>
<comment type="subcellular location">
    <subcellularLocation>
        <location evidence="1">Periplasm</location>
    </subcellularLocation>
</comment>
<dbReference type="OrthoDB" id="9769319at2"/>
<gene>
    <name evidence="5" type="ORF">ENU12_00340</name>
</gene>
<accession>A0A7V4CLC8</accession>
<dbReference type="GO" id="GO:0030288">
    <property type="term" value="C:outer membrane-bounded periplasmic space"/>
    <property type="evidence" value="ECO:0007669"/>
    <property type="project" value="TreeGrafter"/>
</dbReference>
<dbReference type="GO" id="GO:0015888">
    <property type="term" value="P:thiamine transport"/>
    <property type="evidence" value="ECO:0007669"/>
    <property type="project" value="InterPro"/>
</dbReference>
<sequence>MKRLLKLAVFFLLIATVFVYSAELVIYTSDSFAGGIAKVVVPKFEQMYKCKVKVVSFGSMGDVLARLIAEKNAPKADVVIGLNPQQLQKAIKENLLQKYRATNSKNLVYKGFVNDYGTVYDYGALAMIYNIEKIKNPPKSFKDLLKPEYKGKFVLIDPRTSSTGLTFLMWTIAALGEDGAMEFWKEVKKNVLTFTSGWSAAFKMLETGEADMIVSYATDGAYSMYKYGSIKYMPIIFEEGAYVLEEYAAIVKGAKNLALARAFIEFMLTPDFQKEVPLNQWMFPVIDVQLPDVYKYVPAVKKILRLDPSINDRLDEILKKWEKAVIG</sequence>
<dbReference type="EMBL" id="DTBH01000009">
    <property type="protein sequence ID" value="HGQ76387.1"/>
    <property type="molecule type" value="Genomic_DNA"/>
</dbReference>
<keyword evidence="4" id="KW-0574">Periplasm</keyword>
<evidence type="ECO:0000256" key="1">
    <source>
        <dbReference type="ARBA" id="ARBA00004418"/>
    </source>
</evidence>
<evidence type="ECO:0000256" key="2">
    <source>
        <dbReference type="ARBA" id="ARBA00022448"/>
    </source>
</evidence>
<dbReference type="PANTHER" id="PTHR30006:SF3">
    <property type="entry name" value="THIAMINE-BINDING PERIPLASMIC PROTEIN"/>
    <property type="match status" value="1"/>
</dbReference>
<reference evidence="5" key="1">
    <citation type="journal article" date="2020" name="mSystems">
        <title>Genome- and Community-Level Interaction Insights into Carbon Utilization and Element Cycling Functions of Hydrothermarchaeota in Hydrothermal Sediment.</title>
        <authorList>
            <person name="Zhou Z."/>
            <person name="Liu Y."/>
            <person name="Xu W."/>
            <person name="Pan J."/>
            <person name="Luo Z.H."/>
            <person name="Li M."/>
        </authorList>
    </citation>
    <scope>NUCLEOTIDE SEQUENCE [LARGE SCALE GENOMIC DNA]</scope>
    <source>
        <strain evidence="5">SpSt-640</strain>
    </source>
</reference>
<dbReference type="AlphaFoldDB" id="A0A7V4CLC8"/>
<proteinExistence type="predicted"/>
<protein>
    <submittedName>
        <fullName evidence="5">Thiamine ABC transporter substrate-binding protein</fullName>
    </submittedName>
</protein>
<dbReference type="Pfam" id="PF13343">
    <property type="entry name" value="SBP_bac_6"/>
    <property type="match status" value="1"/>
</dbReference>
<evidence type="ECO:0000256" key="3">
    <source>
        <dbReference type="ARBA" id="ARBA00022729"/>
    </source>
</evidence>
<dbReference type="InterPro" id="IPR005948">
    <property type="entry name" value="ThiB-like"/>
</dbReference>
<dbReference type="CDD" id="cd13545">
    <property type="entry name" value="PBP2_TbpA"/>
    <property type="match status" value="1"/>
</dbReference>
<evidence type="ECO:0000313" key="5">
    <source>
        <dbReference type="EMBL" id="HGQ76387.1"/>
    </source>
</evidence>